<sequence length="32" mass="3797">MIVFIKPLEVVMNRSYTSDISRKQFSKIHLNT</sequence>
<keyword evidence="2" id="KW-1185">Reference proteome</keyword>
<dbReference type="Proteomes" id="UP000826014">
    <property type="component" value="Chromosome"/>
</dbReference>
<accession>A0ABX8V860</accession>
<proteinExistence type="predicted"/>
<name>A0ABX8V860_9BACT</name>
<gene>
    <name evidence="1" type="ORF">RHABOEDO_001502</name>
</gene>
<evidence type="ECO:0000313" key="1">
    <source>
        <dbReference type="EMBL" id="QYF49208.1"/>
    </source>
</evidence>
<organism evidence="1 2">
    <name type="scientific">Candidatus Rhabdochlamydia oedothoracis</name>
    <dbReference type="NCBI Taxonomy" id="2720720"/>
    <lineage>
        <taxon>Bacteria</taxon>
        <taxon>Pseudomonadati</taxon>
        <taxon>Chlamydiota</taxon>
        <taxon>Chlamydiia</taxon>
        <taxon>Parachlamydiales</taxon>
        <taxon>Candidatus Rhabdochlamydiaceae</taxon>
        <taxon>Candidatus Rhabdochlamydia</taxon>
    </lineage>
</organism>
<evidence type="ECO:0000313" key="2">
    <source>
        <dbReference type="Proteomes" id="UP000826014"/>
    </source>
</evidence>
<dbReference type="EMBL" id="CP075587">
    <property type="protein sequence ID" value="QYF49208.1"/>
    <property type="molecule type" value="Genomic_DNA"/>
</dbReference>
<protein>
    <submittedName>
        <fullName evidence="1">Uncharacterized protein</fullName>
    </submittedName>
</protein>
<reference evidence="1 2" key="1">
    <citation type="journal article" date="2022" name="bioRxiv">
        <title>Ecology and evolution of chlamydial symbionts of arthropods.</title>
        <authorList>
            <person name="Halter T."/>
            <person name="Koestlbacher S."/>
            <person name="Collingro A."/>
            <person name="Sixt B.S."/>
            <person name="Toenshoff E.R."/>
            <person name="Hendrickx F."/>
            <person name="Kostanjsek R."/>
            <person name="Horn M."/>
        </authorList>
    </citation>
    <scope>NUCLEOTIDE SEQUENCE [LARGE SCALE GENOMIC DNA]</scope>
    <source>
        <strain evidence="1">W744xW776</strain>
    </source>
</reference>